<dbReference type="PRINTS" id="PR01543">
    <property type="entry name" value="ANATRNSFRASE"/>
</dbReference>
<dbReference type="Gene3D" id="2.40.128.150">
    <property type="entry name" value="Cysteine proteinases"/>
    <property type="match status" value="1"/>
</dbReference>
<evidence type="ECO:0000256" key="2">
    <source>
        <dbReference type="RuleBase" id="RU003452"/>
    </source>
</evidence>
<dbReference type="GO" id="GO:0046990">
    <property type="term" value="F:N-hydroxyarylamine O-acetyltransferase activity"/>
    <property type="evidence" value="ECO:0007669"/>
    <property type="project" value="UniProtKB-EC"/>
</dbReference>
<comment type="similarity">
    <text evidence="1 2">Belongs to the arylamine N-acetyltransferase family.</text>
</comment>
<feature type="compositionally biased region" description="Basic and acidic residues" evidence="3">
    <location>
        <begin position="45"/>
        <end position="55"/>
    </location>
</feature>
<keyword evidence="4" id="KW-0808">Transferase</keyword>
<sequence>MTNQDTVRGRTGPTGPADTPETVTAADPADPADAAAPVGPVGPADGRERPDLSARWDSEPLDLAAYLERIGYDGPLEPTFDTLRALQSAHLEAIAFEGLNPYLGLPVPLDIGSLQDKMVYGRRGGYCHEQNTLFGTVLDRLGFHVTGRNARMLMGADERVVTARGHAILSVVIDGTDWHVDVGIGNVGPRGPIPLAEGAQVFTGPWEYRMERTDLGHWLLRYRRPQDGEWFNVVQFTEEVHYRSDYADANIIAATHGSSPITRQPIVAHNGDRVRYALSGRTLNTYLPNGEKSTRELGAEDVPGALRSEFGIHLTEEQADELVRRLGAPSGAAAETAPADL</sequence>
<evidence type="ECO:0000313" key="4">
    <source>
        <dbReference type="EMBL" id="MBB5492410.1"/>
    </source>
</evidence>
<dbReference type="EMBL" id="JACHDO010000001">
    <property type="protein sequence ID" value="MBB5492410.1"/>
    <property type="molecule type" value="Genomic_DNA"/>
</dbReference>
<proteinExistence type="inferred from homology"/>
<dbReference type="EC" id="2.3.1.118" evidence="4"/>
<organism evidence="4 5">
    <name type="scientific">Nocardiopsis metallicus</name>
    <dbReference type="NCBI Taxonomy" id="179819"/>
    <lineage>
        <taxon>Bacteria</taxon>
        <taxon>Bacillati</taxon>
        <taxon>Actinomycetota</taxon>
        <taxon>Actinomycetes</taxon>
        <taxon>Streptosporangiales</taxon>
        <taxon>Nocardiopsidaceae</taxon>
        <taxon>Nocardiopsis</taxon>
    </lineage>
</organism>
<name>A0A840W5Z2_9ACTN</name>
<dbReference type="Pfam" id="PF00797">
    <property type="entry name" value="Acetyltransf_2"/>
    <property type="match status" value="1"/>
</dbReference>
<keyword evidence="4" id="KW-0012">Acyltransferase</keyword>
<dbReference type="InterPro" id="IPR001447">
    <property type="entry name" value="Arylamine_N-AcTrfase"/>
</dbReference>
<evidence type="ECO:0000256" key="3">
    <source>
        <dbReference type="SAM" id="MobiDB-lite"/>
    </source>
</evidence>
<dbReference type="Proteomes" id="UP000579647">
    <property type="component" value="Unassembled WGS sequence"/>
</dbReference>
<dbReference type="AlphaFoldDB" id="A0A840W5Z2"/>
<evidence type="ECO:0000313" key="5">
    <source>
        <dbReference type="Proteomes" id="UP000579647"/>
    </source>
</evidence>
<dbReference type="PANTHER" id="PTHR11786">
    <property type="entry name" value="N-HYDROXYARYLAMINE O-ACETYLTRANSFERASE"/>
    <property type="match status" value="1"/>
</dbReference>
<comment type="caution">
    <text evidence="4">The sequence shown here is derived from an EMBL/GenBank/DDBJ whole genome shotgun (WGS) entry which is preliminary data.</text>
</comment>
<reference evidence="4 5" key="1">
    <citation type="submission" date="2020-08" db="EMBL/GenBank/DDBJ databases">
        <title>Sequencing the genomes of 1000 actinobacteria strains.</title>
        <authorList>
            <person name="Klenk H.-P."/>
        </authorList>
    </citation>
    <scope>NUCLEOTIDE SEQUENCE [LARGE SCALE GENOMIC DNA]</scope>
    <source>
        <strain evidence="4 5">DSM 44598</strain>
    </source>
</reference>
<dbReference type="Gene3D" id="3.30.2140.10">
    <property type="entry name" value="Arylamine N-acetyltransferase"/>
    <property type="match status" value="1"/>
</dbReference>
<gene>
    <name evidence="4" type="ORF">HNR07_003547</name>
</gene>
<dbReference type="RefSeq" id="WP_221318855.1">
    <property type="nucleotide sequence ID" value="NZ_BAAAKM010000050.1"/>
</dbReference>
<feature type="region of interest" description="Disordered" evidence="3">
    <location>
        <begin position="1"/>
        <end position="55"/>
    </location>
</feature>
<dbReference type="InterPro" id="IPR038765">
    <property type="entry name" value="Papain-like_cys_pep_sf"/>
</dbReference>
<protein>
    <submittedName>
        <fullName evidence="4">N-hydroxyarylamine O-acetyltransferase</fullName>
        <ecNumber evidence="4">2.3.1.118</ecNumber>
    </submittedName>
</protein>
<dbReference type="PANTHER" id="PTHR11786:SF0">
    <property type="entry name" value="ARYLAMINE N-ACETYLTRANSFERASE 4-RELATED"/>
    <property type="match status" value="1"/>
</dbReference>
<accession>A0A840W5Z2</accession>
<dbReference type="SUPFAM" id="SSF54001">
    <property type="entry name" value="Cysteine proteinases"/>
    <property type="match status" value="1"/>
</dbReference>
<evidence type="ECO:0000256" key="1">
    <source>
        <dbReference type="ARBA" id="ARBA00006547"/>
    </source>
</evidence>
<feature type="compositionally biased region" description="Low complexity" evidence="3">
    <location>
        <begin position="16"/>
        <end position="44"/>
    </location>
</feature>
<keyword evidence="5" id="KW-1185">Reference proteome</keyword>